<evidence type="ECO:0000313" key="2">
    <source>
        <dbReference type="Proteomes" id="UP000704176"/>
    </source>
</evidence>
<dbReference type="EMBL" id="JAIRBM010000015">
    <property type="protein sequence ID" value="MBZ6078159.1"/>
    <property type="molecule type" value="Genomic_DNA"/>
</dbReference>
<accession>A0ABS7VSI2</accession>
<dbReference type="RefSeq" id="WP_224314910.1">
    <property type="nucleotide sequence ID" value="NZ_JAIRBM010000015.1"/>
</dbReference>
<proteinExistence type="predicted"/>
<sequence length="386" mass="42905">MLPIETTHYTPVLRLKKGEYTGLESLANEVKDFVLPYLVLPPPDDPDPELRRHLKKEELINEHGARIGKHWRLRPCIVDHRFLRDTLGGEAAGVWLPELYDVIARAHGMAMPCLGLNAHSEECRGVGIVLRKYNTGMCLRLALADLADAAVATRSQRLLLSLGVKPSETVLILDLSDLSLDSPEMVSDTVLELVHNAQNIGTWRRIIFTGTHYPEANPAPKNGAVRHPRNEWICWLNLMSKDPELVGQVYYGDFSADSAKFSFGGKGRAAIPHLRYTLKDEWLIVRGGPAQLDSEGAVICDGTIRSVARGIVSSGDFYGAEFSDADDFIYNCSRGEGGPGNSTTWRKVNTTHHITMVVAELAERAGTKLPRRVSQPRYEQLTFDEL</sequence>
<dbReference type="InterPro" id="IPR025683">
    <property type="entry name" value="Protein_beta"/>
</dbReference>
<evidence type="ECO:0000313" key="1">
    <source>
        <dbReference type="EMBL" id="MBZ6078159.1"/>
    </source>
</evidence>
<organism evidence="1 2">
    <name type="scientific">Microvirga puerhi</name>
    <dbReference type="NCBI Taxonomy" id="2876078"/>
    <lineage>
        <taxon>Bacteria</taxon>
        <taxon>Pseudomonadati</taxon>
        <taxon>Pseudomonadota</taxon>
        <taxon>Alphaproteobacteria</taxon>
        <taxon>Hyphomicrobiales</taxon>
        <taxon>Methylobacteriaceae</taxon>
        <taxon>Microvirga</taxon>
    </lineage>
</organism>
<name>A0ABS7VSI2_9HYPH</name>
<protein>
    <submittedName>
        <fullName evidence="1">Beta family protein</fullName>
    </submittedName>
</protein>
<gene>
    <name evidence="1" type="ORF">K9B37_17995</name>
</gene>
<reference evidence="1 2" key="1">
    <citation type="submission" date="2021-09" db="EMBL/GenBank/DDBJ databases">
        <title>The complete genome sequence of a new microorganism.</title>
        <authorList>
            <person name="Zi Z."/>
        </authorList>
    </citation>
    <scope>NUCLEOTIDE SEQUENCE [LARGE SCALE GENOMIC DNA]</scope>
    <source>
        <strain evidence="1 2">WGZ8</strain>
    </source>
</reference>
<dbReference type="Pfam" id="PF14350">
    <property type="entry name" value="Beta_protein"/>
    <property type="match status" value="1"/>
</dbReference>
<dbReference type="Proteomes" id="UP000704176">
    <property type="component" value="Unassembled WGS sequence"/>
</dbReference>
<comment type="caution">
    <text evidence="1">The sequence shown here is derived from an EMBL/GenBank/DDBJ whole genome shotgun (WGS) entry which is preliminary data.</text>
</comment>
<keyword evidence="2" id="KW-1185">Reference proteome</keyword>